<evidence type="ECO:0000256" key="1">
    <source>
        <dbReference type="ARBA" id="ARBA00001946"/>
    </source>
</evidence>
<dbReference type="Pfam" id="PF07695">
    <property type="entry name" value="7TMR-DISM_7TM"/>
    <property type="match status" value="1"/>
</dbReference>
<evidence type="ECO:0000256" key="2">
    <source>
        <dbReference type="ARBA" id="ARBA00012528"/>
    </source>
</evidence>
<organism evidence="7 8">
    <name type="scientific">Pseudoxanthomonas composti</name>
    <dbReference type="NCBI Taxonomy" id="2137479"/>
    <lineage>
        <taxon>Bacteria</taxon>
        <taxon>Pseudomonadati</taxon>
        <taxon>Pseudomonadota</taxon>
        <taxon>Gammaproteobacteria</taxon>
        <taxon>Lysobacterales</taxon>
        <taxon>Lysobacteraceae</taxon>
        <taxon>Pseudoxanthomonas</taxon>
    </lineage>
</organism>
<keyword evidence="4" id="KW-1133">Transmembrane helix</keyword>
<feature type="chain" id="PRO_5020724617" description="diguanylate cyclase" evidence="5">
    <location>
        <begin position="26"/>
        <end position="565"/>
    </location>
</feature>
<gene>
    <name evidence="7" type="ORF">EPA99_04000</name>
</gene>
<dbReference type="EMBL" id="SAWZ01000002">
    <property type="protein sequence ID" value="RXR07096.1"/>
    <property type="molecule type" value="Genomic_DNA"/>
</dbReference>
<dbReference type="Gene3D" id="3.30.70.270">
    <property type="match status" value="1"/>
</dbReference>
<dbReference type="InterPro" id="IPR000160">
    <property type="entry name" value="GGDEF_dom"/>
</dbReference>
<dbReference type="SUPFAM" id="SSF55073">
    <property type="entry name" value="Nucleotide cyclase"/>
    <property type="match status" value="1"/>
</dbReference>
<dbReference type="Pfam" id="PF00990">
    <property type="entry name" value="GGDEF"/>
    <property type="match status" value="1"/>
</dbReference>
<dbReference type="PROSITE" id="PS50887">
    <property type="entry name" value="GGDEF"/>
    <property type="match status" value="1"/>
</dbReference>
<feature type="transmembrane region" description="Helical" evidence="4">
    <location>
        <begin position="203"/>
        <end position="222"/>
    </location>
</feature>
<keyword evidence="4" id="KW-0812">Transmembrane</keyword>
<feature type="domain" description="GGDEF" evidence="6">
    <location>
        <begin position="423"/>
        <end position="555"/>
    </location>
</feature>
<dbReference type="CDD" id="cd01949">
    <property type="entry name" value="GGDEF"/>
    <property type="match status" value="1"/>
</dbReference>
<dbReference type="Pfam" id="PF07696">
    <property type="entry name" value="7TMR-DISMED2"/>
    <property type="match status" value="1"/>
</dbReference>
<dbReference type="OrthoDB" id="9803824at2"/>
<keyword evidence="8" id="KW-1185">Reference proteome</keyword>
<feature type="transmembrane region" description="Helical" evidence="4">
    <location>
        <begin position="242"/>
        <end position="260"/>
    </location>
</feature>
<feature type="transmembrane region" description="Helical" evidence="4">
    <location>
        <begin position="301"/>
        <end position="319"/>
    </location>
</feature>
<dbReference type="InterPro" id="IPR029787">
    <property type="entry name" value="Nucleotide_cyclase"/>
</dbReference>
<keyword evidence="4" id="KW-0472">Membrane</keyword>
<dbReference type="Proteomes" id="UP000289784">
    <property type="component" value="Unassembled WGS sequence"/>
</dbReference>
<dbReference type="PANTHER" id="PTHR45138:SF9">
    <property type="entry name" value="DIGUANYLATE CYCLASE DGCM-RELATED"/>
    <property type="match status" value="1"/>
</dbReference>
<accession>A0A4Q1JWV1</accession>
<name>A0A4Q1JWV1_9GAMM</name>
<feature type="transmembrane region" description="Helical" evidence="4">
    <location>
        <begin position="362"/>
        <end position="380"/>
    </location>
</feature>
<keyword evidence="5" id="KW-0732">Signal</keyword>
<evidence type="ECO:0000313" key="7">
    <source>
        <dbReference type="EMBL" id="RXR07096.1"/>
    </source>
</evidence>
<dbReference type="EC" id="2.7.7.65" evidence="2"/>
<proteinExistence type="predicted"/>
<dbReference type="FunFam" id="3.30.70.270:FF:000001">
    <property type="entry name" value="Diguanylate cyclase domain protein"/>
    <property type="match status" value="1"/>
</dbReference>
<dbReference type="InterPro" id="IPR011623">
    <property type="entry name" value="7TMR_DISM_rcpt_extracell_dom1"/>
</dbReference>
<comment type="catalytic activity">
    <reaction evidence="3">
        <text>2 GTP = 3',3'-c-di-GMP + 2 diphosphate</text>
        <dbReference type="Rhea" id="RHEA:24898"/>
        <dbReference type="ChEBI" id="CHEBI:33019"/>
        <dbReference type="ChEBI" id="CHEBI:37565"/>
        <dbReference type="ChEBI" id="CHEBI:58805"/>
        <dbReference type="EC" id="2.7.7.65"/>
    </reaction>
</comment>
<evidence type="ECO:0000256" key="4">
    <source>
        <dbReference type="SAM" id="Phobius"/>
    </source>
</evidence>
<evidence type="ECO:0000259" key="6">
    <source>
        <dbReference type="PROSITE" id="PS50887"/>
    </source>
</evidence>
<dbReference type="PANTHER" id="PTHR45138">
    <property type="entry name" value="REGULATORY COMPONENTS OF SENSORY TRANSDUCTION SYSTEM"/>
    <property type="match status" value="1"/>
</dbReference>
<dbReference type="InterPro" id="IPR011622">
    <property type="entry name" value="7TMR_DISM_rcpt_extracell_dom2"/>
</dbReference>
<sequence length="565" mass="61307">MGMYGRILLWMLCLIAGAVASTARAEPSSPDVTVQRLSGDASPEAILSGARVAELQPAKSRADVLRADSSEASWWRITSRRAIGAQAEPQLVLTTPYLSRVELWLPGRGVPQTRMLYGRDYDSRYSTRALVFPLPGDVRAGEAFWVRVTSRGAVPMRVSIEPRDEVHRKDLIFVGGRMALLGSTAILLVLALAMWLRVRDANYAMFAVAMVSIMLYLAAVGGEMRFIPGLAQVFGSSSLPQRLVGGVGVIASNVFLWTYMDLRRQMPWAYRLLQALSVVMGVATFGSVLGAGAALTMVANLTILVVASSIVVCSVMLALRGSRPGLVVMVSWIPLAIFSSLRVLQIVGWWSGPEWADHLQSFGFAMAGLLLMLGTTEQMLHLRREHDRVSHIARVDTVTGTLSRGALDRALAETLAQAQHSGTIFSVVFIDVDHFKQVNDVHGHAVGDACLRFIAMRARNHLRASDVLGRYGGDELLAILPGADGTRAREVAAKVHRAVAVRPLMIDGLQLPCTLSLGAAQWRPGERVEELLARADAALYRSKAAGRNCVHLAPGDTPTAEELYV</sequence>
<reference evidence="7 8" key="1">
    <citation type="submission" date="2019-01" db="EMBL/GenBank/DDBJ databases">
        <title>Pseudoxanthomonas composti sp. nov., isolated from compost.</title>
        <authorList>
            <person name="Yang G."/>
        </authorList>
    </citation>
    <scope>NUCLEOTIDE SEQUENCE [LARGE SCALE GENOMIC DNA]</scope>
    <source>
        <strain evidence="7 8">GSS15</strain>
    </source>
</reference>
<feature type="transmembrane region" description="Helical" evidence="4">
    <location>
        <begin position="326"/>
        <end position="350"/>
    </location>
</feature>
<dbReference type="InterPro" id="IPR043128">
    <property type="entry name" value="Rev_trsase/Diguanyl_cyclase"/>
</dbReference>
<dbReference type="AlphaFoldDB" id="A0A4Q1JWV1"/>
<evidence type="ECO:0000256" key="3">
    <source>
        <dbReference type="ARBA" id="ARBA00034247"/>
    </source>
</evidence>
<dbReference type="NCBIfam" id="TIGR00254">
    <property type="entry name" value="GGDEF"/>
    <property type="match status" value="1"/>
</dbReference>
<comment type="cofactor">
    <cofactor evidence="1">
        <name>Mg(2+)</name>
        <dbReference type="ChEBI" id="CHEBI:18420"/>
    </cofactor>
</comment>
<dbReference type="InterPro" id="IPR050469">
    <property type="entry name" value="Diguanylate_Cyclase"/>
</dbReference>
<dbReference type="GO" id="GO:0052621">
    <property type="term" value="F:diguanylate cyclase activity"/>
    <property type="evidence" value="ECO:0007669"/>
    <property type="project" value="UniProtKB-EC"/>
</dbReference>
<feature type="transmembrane region" description="Helical" evidence="4">
    <location>
        <begin position="171"/>
        <end position="196"/>
    </location>
</feature>
<evidence type="ECO:0000313" key="8">
    <source>
        <dbReference type="Proteomes" id="UP000289784"/>
    </source>
</evidence>
<comment type="caution">
    <text evidence="7">The sequence shown here is derived from an EMBL/GenBank/DDBJ whole genome shotgun (WGS) entry which is preliminary data.</text>
</comment>
<dbReference type="SMART" id="SM00267">
    <property type="entry name" value="GGDEF"/>
    <property type="match status" value="1"/>
</dbReference>
<protein>
    <recommendedName>
        <fullName evidence="2">diguanylate cyclase</fullName>
        <ecNumber evidence="2">2.7.7.65</ecNumber>
    </recommendedName>
</protein>
<feature type="signal peptide" evidence="5">
    <location>
        <begin position="1"/>
        <end position="25"/>
    </location>
</feature>
<evidence type="ECO:0000256" key="5">
    <source>
        <dbReference type="SAM" id="SignalP"/>
    </source>
</evidence>
<feature type="transmembrane region" description="Helical" evidence="4">
    <location>
        <begin position="272"/>
        <end position="295"/>
    </location>
</feature>